<feature type="transmembrane region" description="Helical" evidence="2">
    <location>
        <begin position="305"/>
        <end position="323"/>
    </location>
</feature>
<feature type="region of interest" description="Disordered" evidence="1">
    <location>
        <begin position="637"/>
        <end position="670"/>
    </location>
</feature>
<evidence type="ECO:0000259" key="3">
    <source>
        <dbReference type="Pfam" id="PF26571"/>
    </source>
</evidence>
<accession>A0AB73U5P3</accession>
<evidence type="ECO:0000313" key="4">
    <source>
        <dbReference type="EMBL" id="QDF72359.1"/>
    </source>
</evidence>
<keyword evidence="2" id="KW-1133">Transmembrane helix</keyword>
<keyword evidence="2" id="KW-0472">Membrane</keyword>
<feature type="domain" description="ARB-07466-like C-terminal" evidence="3">
    <location>
        <begin position="511"/>
        <end position="607"/>
    </location>
</feature>
<dbReference type="AlphaFoldDB" id="A0AB73U5P3"/>
<organism evidence="4 5">
    <name type="scientific">Mycobacteroides chelonae</name>
    <name type="common">Mycobacterium chelonae</name>
    <dbReference type="NCBI Taxonomy" id="1774"/>
    <lineage>
        <taxon>Bacteria</taxon>
        <taxon>Bacillati</taxon>
        <taxon>Actinomycetota</taxon>
        <taxon>Actinomycetes</taxon>
        <taxon>Mycobacteriales</taxon>
        <taxon>Mycobacteriaceae</taxon>
        <taxon>Mycobacteroides</taxon>
    </lineage>
</organism>
<evidence type="ECO:0000256" key="2">
    <source>
        <dbReference type="SAM" id="Phobius"/>
    </source>
</evidence>
<keyword evidence="2" id="KW-0812">Transmembrane</keyword>
<name>A0AB73U5P3_MYCCH</name>
<evidence type="ECO:0000256" key="1">
    <source>
        <dbReference type="SAM" id="MobiDB-lite"/>
    </source>
</evidence>
<evidence type="ECO:0000313" key="5">
    <source>
        <dbReference type="Proteomes" id="UP000317728"/>
    </source>
</evidence>
<sequence>MTTIGYATLQIIPSLNGVTDAIDKQIDGKVVNVSIAPKVDQKAADTAGKQVKETVEKQTTDVAVKPKVDLPAAEAAGRQTKETVEKHTGDVKVVPKIEAAAFTNAGAVAGELAGRAIGEQIAKTIPTGMSGIAGSVGNVLRSALPGLGSVVGAGTGAAIVTSILNAVTNGRYDRAGEAVKRGLVGAVDKANIGTDIAVRLGNSLSGGLSKASERVTAVTGVITGRIGEVSGALTTAKDLIGGDDAWGAGAIDTLNNALGTATPLLEGMNAAAILASASANAVAFASKAAAAAQRLWNLAMTANPIGLIVVAVGALVAGIIYAYQHSDRFRAIVDAAWKAIKIAAEAVVKWFMDTAWPMLKRVWEGIGDGWNWLVTKASEVWTGVREKFTAIVDFVKGLPGAITNAAKGMWEGLKNGLVAVLNWIGDKWNAVADTLSIEVGGKQISAIPHMPKFGFDTGGYTGNVPINRIAGVVHGDEFVIKSKSRKGIENAHPGLLDYLNANGKLPGYAGGGLVAGTAQLRKIISDRFGISNIGGWRPQDKYGEHSTGRALDVMTSDKAKGDAVKDFAVDNASAIDLKWAIWQQKLWYPGGRSEKMDDRGSPTQNHMDHVHIFSGPGIANGLLGALKSKGAETGQGVAAGVNPPVGDTTVSSGGTEAVSAAAPGGGASSSGGGGFNLPSSISGLSGIGLSGMGVKSQVPGQPERTFEFGNAAAAAVGGQVSSALGVLGVPDSPGWLKGISQFVSGISVGGGGSGGGLGGAPEGAGPGSRFGGATPIAASAAVPAPAALPAGTVHGAQAGAQPGPVFNTTISAFDTSDAVSMMRRQQDEITAAKLGRWS</sequence>
<dbReference type="RefSeq" id="WP_078321177.1">
    <property type="nucleotide sequence ID" value="NZ_CP041150.1"/>
</dbReference>
<protein>
    <submittedName>
        <fullName evidence="4">Phage tail protein</fullName>
    </submittedName>
</protein>
<proteinExistence type="predicted"/>
<dbReference type="EMBL" id="CP041150">
    <property type="protein sequence ID" value="QDF72359.1"/>
    <property type="molecule type" value="Genomic_DNA"/>
</dbReference>
<dbReference type="Pfam" id="PF26571">
    <property type="entry name" value="VldE"/>
    <property type="match status" value="1"/>
</dbReference>
<dbReference type="InterPro" id="IPR058593">
    <property type="entry name" value="ARB_07466-like_C"/>
</dbReference>
<dbReference type="Proteomes" id="UP000317728">
    <property type="component" value="Chromosome"/>
</dbReference>
<reference evidence="4 5" key="1">
    <citation type="submission" date="2019-06" db="EMBL/GenBank/DDBJ databases">
        <title>Whole geneome sequnce of Mycobacteroides chelonae M77 isolated from bovine milk from Meghalaya, India.</title>
        <authorList>
            <person name="Vise E."/>
            <person name="Das S."/>
            <person name="Garg A."/>
            <person name="Ghatak S."/>
            <person name="Shakuntala I."/>
            <person name="Milton A.A.P."/>
            <person name="Karam A."/>
            <person name="Sanjukta R."/>
            <person name="Puro K."/>
            <person name="Sen A."/>
        </authorList>
    </citation>
    <scope>NUCLEOTIDE SEQUENCE [LARGE SCALE GENOMIC DNA]</scope>
    <source>
        <strain evidence="4 5">M77</strain>
    </source>
</reference>
<gene>
    <name evidence="4" type="ORF">FJK96_20825</name>
</gene>